<proteinExistence type="predicted"/>
<name>A0ABW1R9R2_9LACO</name>
<dbReference type="RefSeq" id="WP_125551429.1">
    <property type="nucleotide sequence ID" value="NZ_JBHSSL010000020.1"/>
</dbReference>
<dbReference type="EMBL" id="JBHSSL010000020">
    <property type="protein sequence ID" value="MFC6169631.1"/>
    <property type="molecule type" value="Genomic_DNA"/>
</dbReference>
<dbReference type="Proteomes" id="UP001596289">
    <property type="component" value="Unassembled WGS sequence"/>
</dbReference>
<evidence type="ECO:0000313" key="2">
    <source>
        <dbReference type="Proteomes" id="UP001596289"/>
    </source>
</evidence>
<reference evidence="2" key="1">
    <citation type="journal article" date="2019" name="Int. J. Syst. Evol. Microbiol.">
        <title>The Global Catalogue of Microorganisms (GCM) 10K type strain sequencing project: providing services to taxonomists for standard genome sequencing and annotation.</title>
        <authorList>
            <consortium name="The Broad Institute Genomics Platform"/>
            <consortium name="The Broad Institute Genome Sequencing Center for Infectious Disease"/>
            <person name="Wu L."/>
            <person name="Ma J."/>
        </authorList>
    </citation>
    <scope>NUCLEOTIDE SEQUENCE [LARGE SCALE GENOMIC DNA]</scope>
    <source>
        <strain evidence="2">CCM 8904</strain>
    </source>
</reference>
<organism evidence="1 2">
    <name type="scientific">Loigolactobacillus jiayinensis</name>
    <dbReference type="NCBI Taxonomy" id="2486016"/>
    <lineage>
        <taxon>Bacteria</taxon>
        <taxon>Bacillati</taxon>
        <taxon>Bacillota</taxon>
        <taxon>Bacilli</taxon>
        <taxon>Lactobacillales</taxon>
        <taxon>Lactobacillaceae</taxon>
        <taxon>Loigolactobacillus</taxon>
    </lineage>
</organism>
<keyword evidence="2" id="KW-1185">Reference proteome</keyword>
<sequence length="207" mass="23482">MAYDLKQITNELEGQVSALNQQSIADWLPKFQSIYRTGMSTGISAAFLRYLAEATGMKMEELPTQVPNFAKISKERTEQVFNKLSEKLGDQDSQDYAIMNARLTSLIAVAKDVDTWEEAQTAKTSNLNLDALLHVYFYGFQYGFQISFWAGMVEYDFAYQGRQITQKEGAELAQSAAVAETNEQMQFALEHDDILAQTYFYILNSLK</sequence>
<evidence type="ECO:0000313" key="1">
    <source>
        <dbReference type="EMBL" id="MFC6169631.1"/>
    </source>
</evidence>
<comment type="caution">
    <text evidence="1">The sequence shown here is derived from an EMBL/GenBank/DDBJ whole genome shotgun (WGS) entry which is preliminary data.</text>
</comment>
<protein>
    <submittedName>
        <fullName evidence="1">Uncharacterized protein</fullName>
    </submittedName>
</protein>
<gene>
    <name evidence="1" type="ORF">ACFQGP_03435</name>
</gene>
<accession>A0ABW1R9R2</accession>